<sequence length="69" mass="7989">MAASKKKKRKRLLNRAILLMDELLGKLKILKDIIIYIRLGILIHVTLEAHGILQKKALENLYGMKFYLA</sequence>
<evidence type="ECO:0000313" key="1">
    <source>
        <dbReference type="EMBL" id="KUE74790.1"/>
    </source>
</evidence>
<name>A0A0W7TM43_9FIRM</name>
<dbReference type="AlphaFoldDB" id="A0A0W7TM43"/>
<dbReference type="Proteomes" id="UP000053433">
    <property type="component" value="Unassembled WGS sequence"/>
</dbReference>
<reference evidence="1 2" key="1">
    <citation type="submission" date="2015-10" db="EMBL/GenBank/DDBJ databases">
        <title>A novel member of the family Ruminococcaceae isolated from human faeces.</title>
        <authorList>
            <person name="Shkoporov A.N."/>
            <person name="Chaplin A.V."/>
            <person name="Motuzova O.V."/>
            <person name="Kafarskaia L.I."/>
            <person name="Efimov B.A."/>
        </authorList>
    </citation>
    <scope>NUCLEOTIDE SEQUENCE [LARGE SCALE GENOMIC DNA]</scope>
    <source>
        <strain evidence="1 2">668</strain>
    </source>
</reference>
<organism evidence="1 2">
    <name type="scientific">Ruthenibacterium lactatiformans</name>
    <dbReference type="NCBI Taxonomy" id="1550024"/>
    <lineage>
        <taxon>Bacteria</taxon>
        <taxon>Bacillati</taxon>
        <taxon>Bacillota</taxon>
        <taxon>Clostridia</taxon>
        <taxon>Eubacteriales</taxon>
        <taxon>Oscillospiraceae</taxon>
        <taxon>Ruthenibacterium</taxon>
    </lineage>
</organism>
<dbReference type="EMBL" id="LMUA01000042">
    <property type="protein sequence ID" value="KUE74790.1"/>
    <property type="molecule type" value="Genomic_DNA"/>
</dbReference>
<evidence type="ECO:0000313" key="2">
    <source>
        <dbReference type="Proteomes" id="UP000053433"/>
    </source>
</evidence>
<gene>
    <name evidence="1" type="ORF">ASJ35_17295</name>
</gene>
<accession>A0A0W7TM43</accession>
<protein>
    <submittedName>
        <fullName evidence="1">Uncharacterized protein</fullName>
    </submittedName>
</protein>
<proteinExistence type="predicted"/>
<comment type="caution">
    <text evidence="1">The sequence shown here is derived from an EMBL/GenBank/DDBJ whole genome shotgun (WGS) entry which is preliminary data.</text>
</comment>